<feature type="signal peptide" evidence="2">
    <location>
        <begin position="1"/>
        <end position="21"/>
    </location>
</feature>
<reference evidence="5" key="1">
    <citation type="journal article" date="2019" name="Int. J. Syst. Evol. Microbiol.">
        <title>The Global Catalogue of Microorganisms (GCM) 10K type strain sequencing project: providing services to taxonomists for standard genome sequencing and annotation.</title>
        <authorList>
            <consortium name="The Broad Institute Genomics Platform"/>
            <consortium name="The Broad Institute Genome Sequencing Center for Infectious Disease"/>
            <person name="Wu L."/>
            <person name="Ma J."/>
        </authorList>
    </citation>
    <scope>NUCLEOTIDE SEQUENCE [LARGE SCALE GENOMIC DNA]</scope>
    <source>
        <strain evidence="5">NBRC 106396</strain>
    </source>
</reference>
<dbReference type="EMBL" id="JBHTCP010000013">
    <property type="protein sequence ID" value="MFC7371443.1"/>
    <property type="molecule type" value="Genomic_DNA"/>
</dbReference>
<feature type="compositionally biased region" description="Basic and acidic residues" evidence="1">
    <location>
        <begin position="31"/>
        <end position="67"/>
    </location>
</feature>
<dbReference type="PANTHER" id="PTHR10587:SF134">
    <property type="entry name" value="SECRETED PROTEIN"/>
    <property type="match status" value="1"/>
</dbReference>
<keyword evidence="2" id="KW-0732">Signal</keyword>
<accession>A0ABW2NQF2</accession>
<dbReference type="PROSITE" id="PS51677">
    <property type="entry name" value="NODB"/>
    <property type="match status" value="1"/>
</dbReference>
<evidence type="ECO:0000313" key="5">
    <source>
        <dbReference type="Proteomes" id="UP001596549"/>
    </source>
</evidence>
<name>A0ABW2NQF2_9BACL</name>
<evidence type="ECO:0000313" key="4">
    <source>
        <dbReference type="EMBL" id="MFC7371443.1"/>
    </source>
</evidence>
<dbReference type="Gene3D" id="3.20.20.370">
    <property type="entry name" value="Glycoside hydrolase/deacetylase"/>
    <property type="match status" value="1"/>
</dbReference>
<dbReference type="Proteomes" id="UP001596549">
    <property type="component" value="Unassembled WGS sequence"/>
</dbReference>
<organism evidence="4 5">
    <name type="scientific">Fictibacillus iocasae</name>
    <dbReference type="NCBI Taxonomy" id="2715437"/>
    <lineage>
        <taxon>Bacteria</taxon>
        <taxon>Bacillati</taxon>
        <taxon>Bacillota</taxon>
        <taxon>Bacilli</taxon>
        <taxon>Bacillales</taxon>
        <taxon>Fictibacillaceae</taxon>
        <taxon>Fictibacillus</taxon>
    </lineage>
</organism>
<keyword evidence="5" id="KW-1185">Reference proteome</keyword>
<dbReference type="PANTHER" id="PTHR10587">
    <property type="entry name" value="GLYCOSYL TRANSFERASE-RELATED"/>
    <property type="match status" value="1"/>
</dbReference>
<feature type="region of interest" description="Disordered" evidence="1">
    <location>
        <begin position="25"/>
        <end position="78"/>
    </location>
</feature>
<dbReference type="PROSITE" id="PS51257">
    <property type="entry name" value="PROKAR_LIPOPROTEIN"/>
    <property type="match status" value="1"/>
</dbReference>
<proteinExistence type="predicted"/>
<gene>
    <name evidence="4" type="ORF">ACFQPF_07125</name>
</gene>
<dbReference type="InterPro" id="IPR011330">
    <property type="entry name" value="Glyco_hydro/deAcase_b/a-brl"/>
</dbReference>
<dbReference type="InterPro" id="IPR050248">
    <property type="entry name" value="Polysacc_deacetylase_ArnD"/>
</dbReference>
<dbReference type="RefSeq" id="WP_379748014.1">
    <property type="nucleotide sequence ID" value="NZ_JBHTCP010000013.1"/>
</dbReference>
<feature type="chain" id="PRO_5046243134" evidence="2">
    <location>
        <begin position="22"/>
        <end position="312"/>
    </location>
</feature>
<dbReference type="InterPro" id="IPR002509">
    <property type="entry name" value="NODB_dom"/>
</dbReference>
<feature type="domain" description="NodB homology" evidence="3">
    <location>
        <begin position="111"/>
        <end position="304"/>
    </location>
</feature>
<protein>
    <submittedName>
        <fullName evidence="4">Polysaccharide deacetylase family protein</fullName>
    </submittedName>
</protein>
<sequence length="312" mass="33735">MGWIKKGIVLGGALLFLGGCAGGVEPAGSSTEEHQQPNHSEAEKDTNKGKNNEAHQPDLSKEREQDKGTSQGDDEDTVTERALVQKYSSIQPRQWGENVTGVKTALNTQEKVIALTLDACGGPNGSGYDQLLIQFLQQQKIPATLFVNSRWIDANKEAFLALSRDPLFEIENHGTEHKPLSVKGQSAYGVKGTESVAEAVREVMTNENKILELTGKKPKYFRSGTAYYDEVAVQIASDLGETAVNYNVLGDAGATFTSEQVKSALLAAQPGSIALLHMNQPKSGTAQGIIQAVPLLIEQGFRFVKLEDHSLK</sequence>
<evidence type="ECO:0000259" key="3">
    <source>
        <dbReference type="PROSITE" id="PS51677"/>
    </source>
</evidence>
<dbReference type="CDD" id="cd10955">
    <property type="entry name" value="CE4_BH0857_like"/>
    <property type="match status" value="1"/>
</dbReference>
<dbReference type="SUPFAM" id="SSF88713">
    <property type="entry name" value="Glycoside hydrolase/deacetylase"/>
    <property type="match status" value="1"/>
</dbReference>
<dbReference type="Pfam" id="PF01522">
    <property type="entry name" value="Polysacc_deac_1"/>
    <property type="match status" value="1"/>
</dbReference>
<evidence type="ECO:0000256" key="2">
    <source>
        <dbReference type="SAM" id="SignalP"/>
    </source>
</evidence>
<evidence type="ECO:0000256" key="1">
    <source>
        <dbReference type="SAM" id="MobiDB-lite"/>
    </source>
</evidence>
<comment type="caution">
    <text evidence="4">The sequence shown here is derived from an EMBL/GenBank/DDBJ whole genome shotgun (WGS) entry which is preliminary data.</text>
</comment>